<dbReference type="InterPro" id="IPR056740">
    <property type="entry name" value="ILV_EDD_C"/>
</dbReference>
<dbReference type="InterPro" id="IPR020558">
    <property type="entry name" value="DiOHA_6PGluconate_deHydtase_CS"/>
</dbReference>
<dbReference type="SUPFAM" id="SSF52016">
    <property type="entry name" value="LeuD/IlvD-like"/>
    <property type="match status" value="1"/>
</dbReference>
<evidence type="ECO:0000259" key="4">
    <source>
        <dbReference type="Pfam" id="PF00920"/>
    </source>
</evidence>
<dbReference type="InterPro" id="IPR000581">
    <property type="entry name" value="ILV_EDD_N"/>
</dbReference>
<dbReference type="STRING" id="571298.SAMN04488026_100149"/>
<evidence type="ECO:0000313" key="7">
    <source>
        <dbReference type="Proteomes" id="UP000199382"/>
    </source>
</evidence>
<proteinExistence type="inferred from homology"/>
<dbReference type="InterPro" id="IPR017798">
    <property type="entry name" value="Dehydratase_YjhG/YagF"/>
</dbReference>
<dbReference type="InterPro" id="IPR042096">
    <property type="entry name" value="Dihydro-acid_dehy_C"/>
</dbReference>
<accession>A0A1G8IIX5</accession>
<feature type="domain" description="Dihydroxy-acid/6-phosphogluconate dehydratase N-terminal" evidence="4">
    <location>
        <begin position="120"/>
        <end position="428"/>
    </location>
</feature>
<dbReference type="GO" id="GO:0050401">
    <property type="term" value="F:xylonate dehydratase activity"/>
    <property type="evidence" value="ECO:0007669"/>
    <property type="project" value="InterPro"/>
</dbReference>
<sequence>MAGKPVKMSAGSGAGHVTSEPSPYRPATLQFEENGMSMDELIDQSRDDIYNVKTHAPGPEGVLPLTSELLRDHPSGDVFAMTLNAGMGWKPEELTRREVLLIGTTGGIRNPDGSPIALGLHTGHYEIQELMAEAAGVIAEAGRLPHAAFVSDPCDGRTEGTTGMFDSLPYRNDSAIVFRRLIRSLPTCNVVVGVASCDKGLPALMMALAAMRDHTTIVVPGGSALPPTKGDDAGKVQTIGARFANNELSLEDAAWLGCKACASPGGGCQFLGTAGTSQVVAEALGMALPHSALAPSGQPGWFDHARAAARAAIALDAKGVRTKDILTDKAIENAMVVHAAFGGSTNLLLHLPAIAHAAGCKTPDVTDWTRINRRVPRLVSVIPNGPVYHPTVRAFLAGGAPEVMLHLRTLGLLHLDALTVTGRTLGENLDWWEASERRRRFREQLLARDRVEPDDVIMSPAQAKARGLTSTITFPVGNIAPEGSVIKSTAIDPSKIDADGVFHHKGQAKVFTSENAAIRAIKGGDIAPGDIMVVMGGGPSGTGMEEAYQLTAALKHVSWGKHVSLITDARFSGVSTGACIGHVGPEALAGGPLGKLRDGDLIEIVVDCVKLEGSVNFLGGPETEVSPGKGAAILAARPPHPELSPAGKLPEDTRLWAALQAASGGTWRGCVFDTDRIVEVLAAGRKALEARAASEPAV</sequence>
<keyword evidence="2" id="KW-0456">Lyase</keyword>
<keyword evidence="7" id="KW-1185">Reference proteome</keyword>
<dbReference type="SUPFAM" id="SSF143975">
    <property type="entry name" value="IlvD/EDD N-terminal domain-like"/>
    <property type="match status" value="1"/>
</dbReference>
<evidence type="ECO:0000313" key="6">
    <source>
        <dbReference type="EMBL" id="SDI18843.1"/>
    </source>
</evidence>
<evidence type="ECO:0000259" key="5">
    <source>
        <dbReference type="Pfam" id="PF24877"/>
    </source>
</evidence>
<dbReference type="AlphaFoldDB" id="A0A1G8IIX5"/>
<dbReference type="PROSITE" id="PS00887">
    <property type="entry name" value="ILVD_EDD_2"/>
    <property type="match status" value="1"/>
</dbReference>
<gene>
    <name evidence="6" type="ORF">SAMN04488026_100149</name>
</gene>
<organism evidence="6 7">
    <name type="scientific">Aliiruegeria lutimaris</name>
    <dbReference type="NCBI Taxonomy" id="571298"/>
    <lineage>
        <taxon>Bacteria</taxon>
        <taxon>Pseudomonadati</taxon>
        <taxon>Pseudomonadota</taxon>
        <taxon>Alphaproteobacteria</taxon>
        <taxon>Rhodobacterales</taxon>
        <taxon>Roseobacteraceae</taxon>
        <taxon>Aliiruegeria</taxon>
    </lineage>
</organism>
<feature type="domain" description="Dihydroxy-acid/6-phosphogluconate dehydratase C-terminal" evidence="5">
    <location>
        <begin position="472"/>
        <end position="612"/>
    </location>
</feature>
<dbReference type="PANTHER" id="PTHR43661">
    <property type="entry name" value="D-XYLONATE DEHYDRATASE"/>
    <property type="match status" value="1"/>
</dbReference>
<comment type="similarity">
    <text evidence="1">Belongs to the IlvD/Edd family.</text>
</comment>
<dbReference type="PANTHER" id="PTHR43661:SF3">
    <property type="entry name" value="D-XYLONATE DEHYDRATASE YAGF-RELATED"/>
    <property type="match status" value="1"/>
</dbReference>
<reference evidence="6 7" key="1">
    <citation type="submission" date="2016-10" db="EMBL/GenBank/DDBJ databases">
        <authorList>
            <person name="de Groot N.N."/>
        </authorList>
    </citation>
    <scope>NUCLEOTIDE SEQUENCE [LARGE SCALE GENOMIC DNA]</scope>
    <source>
        <strain evidence="6 7">DSM 25294</strain>
    </source>
</reference>
<evidence type="ECO:0000256" key="2">
    <source>
        <dbReference type="ARBA" id="ARBA00023239"/>
    </source>
</evidence>
<dbReference type="Pfam" id="PF00920">
    <property type="entry name" value="ILVD_EDD_N"/>
    <property type="match status" value="1"/>
</dbReference>
<protein>
    <submittedName>
        <fullName evidence="6">Putative dehydratase, YjhG/YagF family</fullName>
    </submittedName>
</protein>
<dbReference type="InterPro" id="IPR037237">
    <property type="entry name" value="IlvD/EDD_N"/>
</dbReference>
<dbReference type="Pfam" id="PF24877">
    <property type="entry name" value="ILV_EDD_C"/>
    <property type="match status" value="1"/>
</dbReference>
<dbReference type="Gene3D" id="3.50.30.80">
    <property type="entry name" value="IlvD/EDD C-terminal domain-like"/>
    <property type="match status" value="1"/>
</dbReference>
<evidence type="ECO:0000256" key="3">
    <source>
        <dbReference type="SAM" id="MobiDB-lite"/>
    </source>
</evidence>
<dbReference type="Proteomes" id="UP000199382">
    <property type="component" value="Unassembled WGS sequence"/>
</dbReference>
<dbReference type="EMBL" id="FNEK01000001">
    <property type="protein sequence ID" value="SDI18843.1"/>
    <property type="molecule type" value="Genomic_DNA"/>
</dbReference>
<name>A0A1G8IIX5_9RHOB</name>
<dbReference type="NCBIfam" id="TIGR03432">
    <property type="entry name" value="yjhG_yagF"/>
    <property type="match status" value="1"/>
</dbReference>
<dbReference type="PROSITE" id="PS00886">
    <property type="entry name" value="ILVD_EDD_1"/>
    <property type="match status" value="1"/>
</dbReference>
<evidence type="ECO:0000256" key="1">
    <source>
        <dbReference type="ARBA" id="ARBA00006486"/>
    </source>
</evidence>
<feature type="region of interest" description="Disordered" evidence="3">
    <location>
        <begin position="1"/>
        <end position="25"/>
    </location>
</feature>
<dbReference type="GO" id="GO:0005829">
    <property type="term" value="C:cytosol"/>
    <property type="evidence" value="ECO:0007669"/>
    <property type="project" value="TreeGrafter"/>
</dbReference>